<feature type="coiled-coil region" evidence="1">
    <location>
        <begin position="112"/>
        <end position="146"/>
    </location>
</feature>
<feature type="compositionally biased region" description="Low complexity" evidence="2">
    <location>
        <begin position="177"/>
        <end position="205"/>
    </location>
</feature>
<evidence type="ECO:0000256" key="1">
    <source>
        <dbReference type="SAM" id="Coils"/>
    </source>
</evidence>
<keyword evidence="4" id="KW-1185">Reference proteome</keyword>
<evidence type="ECO:0000256" key="2">
    <source>
        <dbReference type="SAM" id="MobiDB-lite"/>
    </source>
</evidence>
<sequence length="476" mass="53767">MTPSTPNTPTDHFSAYLQMHSPMSDTSSTNFEHILSPEKKYSSFPGSDSASLSSSGSHHYMNTGRCGSSACGSSISSKMSPDDELAEIINDFKNNVYTISELEKLVEAWKNRNDVQQSFRDKKEQINKMRQEYERIQLKMKEQLKRPTPLDRIKKFFSRKFKHEAGSKEKGTADSVSQRPVSSLSLHSSCSSSSSGRMSTTSGVSLGDSGTHSDPEEKKTEIALEKVSPSPAFYERLRRQESAPDEYVTASYSEKCNLPHPPVVTRTVVDVHRSDILEESQEENSDQTVKTVEELVERFESLQNMDDSNYINPDLIETEQKVKIESNEGRKDKSEIEILEQSEKLLKSMASSLPNKDYIDILSPPESAFMNGDDEVESEVIGEKKSNLHNQTNPEDTKEALTKDDDDSCFEKIEQSDQSKLEENFIDTALTKDTIVLNEEKLVNHVFNNNVHEYMNVSSYLPPPIPPRCKYKNVLL</sequence>
<feature type="compositionally biased region" description="Basic and acidic residues" evidence="2">
    <location>
        <begin position="211"/>
        <end position="224"/>
    </location>
</feature>
<name>A0A9P0HP20_NEZVI</name>
<accession>A0A9P0HP20</accession>
<feature type="region of interest" description="Disordered" evidence="2">
    <location>
        <begin position="164"/>
        <end position="227"/>
    </location>
</feature>
<dbReference type="OrthoDB" id="8192811at2759"/>
<keyword evidence="1" id="KW-0175">Coiled coil</keyword>
<proteinExistence type="predicted"/>
<reference evidence="3" key="1">
    <citation type="submission" date="2022-01" db="EMBL/GenBank/DDBJ databases">
        <authorList>
            <person name="King R."/>
        </authorList>
    </citation>
    <scope>NUCLEOTIDE SEQUENCE</scope>
</reference>
<dbReference type="EMBL" id="OV725082">
    <property type="protein sequence ID" value="CAH1405601.1"/>
    <property type="molecule type" value="Genomic_DNA"/>
</dbReference>
<evidence type="ECO:0000313" key="4">
    <source>
        <dbReference type="Proteomes" id="UP001152798"/>
    </source>
</evidence>
<organism evidence="3 4">
    <name type="scientific">Nezara viridula</name>
    <name type="common">Southern green stink bug</name>
    <name type="synonym">Cimex viridulus</name>
    <dbReference type="NCBI Taxonomy" id="85310"/>
    <lineage>
        <taxon>Eukaryota</taxon>
        <taxon>Metazoa</taxon>
        <taxon>Ecdysozoa</taxon>
        <taxon>Arthropoda</taxon>
        <taxon>Hexapoda</taxon>
        <taxon>Insecta</taxon>
        <taxon>Pterygota</taxon>
        <taxon>Neoptera</taxon>
        <taxon>Paraneoptera</taxon>
        <taxon>Hemiptera</taxon>
        <taxon>Heteroptera</taxon>
        <taxon>Panheteroptera</taxon>
        <taxon>Pentatomomorpha</taxon>
        <taxon>Pentatomoidea</taxon>
        <taxon>Pentatomidae</taxon>
        <taxon>Pentatominae</taxon>
        <taxon>Nezara</taxon>
    </lineage>
</organism>
<dbReference type="Proteomes" id="UP001152798">
    <property type="component" value="Chromosome 6"/>
</dbReference>
<evidence type="ECO:0000313" key="3">
    <source>
        <dbReference type="EMBL" id="CAH1405601.1"/>
    </source>
</evidence>
<gene>
    <name evidence="3" type="ORF">NEZAVI_LOCUS13777</name>
</gene>
<dbReference type="AlphaFoldDB" id="A0A9P0HP20"/>
<protein>
    <submittedName>
        <fullName evidence="3">Uncharacterized protein</fullName>
    </submittedName>
</protein>